<comment type="caution">
    <text evidence="1">The sequence shown here is derived from an EMBL/GenBank/DDBJ whole genome shotgun (WGS) entry which is preliminary data.</text>
</comment>
<protein>
    <submittedName>
        <fullName evidence="1">Uncharacterized protein</fullName>
    </submittedName>
</protein>
<gene>
    <name evidence="1" type="ORF">C0W53_16040</name>
</gene>
<reference evidence="1 2" key="1">
    <citation type="submission" date="2018-01" db="EMBL/GenBank/DDBJ databases">
        <title>Whole genome sequencing of Histamine producing bacteria.</title>
        <authorList>
            <person name="Butler K."/>
        </authorList>
    </citation>
    <scope>NUCLEOTIDE SEQUENCE [LARGE SCALE GENOMIC DNA]</scope>
    <source>
        <strain evidence="1 2">A1-4</strain>
    </source>
</reference>
<dbReference type="Proteomes" id="UP000240728">
    <property type="component" value="Unassembled WGS sequence"/>
</dbReference>
<keyword evidence="2" id="KW-1185">Reference proteome</keyword>
<organism evidence="1 2">
    <name type="scientific">Photobacterium kishitanii</name>
    <dbReference type="NCBI Taxonomy" id="318456"/>
    <lineage>
        <taxon>Bacteria</taxon>
        <taxon>Pseudomonadati</taxon>
        <taxon>Pseudomonadota</taxon>
        <taxon>Gammaproteobacteria</taxon>
        <taxon>Vibrionales</taxon>
        <taxon>Vibrionaceae</taxon>
        <taxon>Photobacterium</taxon>
    </lineage>
</organism>
<evidence type="ECO:0000313" key="1">
    <source>
        <dbReference type="EMBL" id="PSX44138.1"/>
    </source>
</evidence>
<dbReference type="RefSeq" id="WP_045043147.1">
    <property type="nucleotide sequence ID" value="NZ_JAUZMV010000006.1"/>
</dbReference>
<dbReference type="AlphaFoldDB" id="A0AAX0YWQ9"/>
<proteinExistence type="predicted"/>
<dbReference type="EMBL" id="PYOZ01000010">
    <property type="protein sequence ID" value="PSX44138.1"/>
    <property type="molecule type" value="Genomic_DNA"/>
</dbReference>
<name>A0AAX0YWQ9_9GAMM</name>
<accession>A0AAX0YWQ9</accession>
<evidence type="ECO:0000313" key="2">
    <source>
        <dbReference type="Proteomes" id="UP000240728"/>
    </source>
</evidence>
<sequence>MKPQNIKDDLLKHAQALATSHNLIKPIDGLNYFETYNFIVNESNVDFICSNIRIEYNDQESIRKLIELDAKFIFSIQLHAISTLLSLIDNDDIAIVRNAATADIWYDAEMVQDDDSQQIINKSQSSILKVTGIIENIKQTFNDPIHIISVNN</sequence>